<dbReference type="EMBL" id="CCYA01000204">
    <property type="protein sequence ID" value="CEH13108.1"/>
    <property type="molecule type" value="Genomic_DNA"/>
</dbReference>
<sequence length="50" mass="5309">MEMPCSPGIVLHLSRVALPKPFRYALLVLDPLSAWGLLQGPLYSGSGSVA</sequence>
<proteinExistence type="predicted"/>
<dbReference type="AlphaFoldDB" id="A0A0P1BCZ9"/>
<organism evidence="1 2">
    <name type="scientific">Ceraceosorus bombacis</name>
    <dbReference type="NCBI Taxonomy" id="401625"/>
    <lineage>
        <taxon>Eukaryota</taxon>
        <taxon>Fungi</taxon>
        <taxon>Dikarya</taxon>
        <taxon>Basidiomycota</taxon>
        <taxon>Ustilaginomycotina</taxon>
        <taxon>Exobasidiomycetes</taxon>
        <taxon>Ceraceosorales</taxon>
        <taxon>Ceraceosoraceae</taxon>
        <taxon>Ceraceosorus</taxon>
    </lineage>
</organism>
<dbReference type="Proteomes" id="UP000054845">
    <property type="component" value="Unassembled WGS sequence"/>
</dbReference>
<accession>A0A0P1BCZ9</accession>
<evidence type="ECO:0000313" key="1">
    <source>
        <dbReference type="EMBL" id="CEH13108.1"/>
    </source>
</evidence>
<keyword evidence="2" id="KW-1185">Reference proteome</keyword>
<evidence type="ECO:0000313" key="2">
    <source>
        <dbReference type="Proteomes" id="UP000054845"/>
    </source>
</evidence>
<reference evidence="1 2" key="1">
    <citation type="submission" date="2014-09" db="EMBL/GenBank/DDBJ databases">
        <authorList>
            <person name="Magalhaes I.L.F."/>
            <person name="Oliveira U."/>
            <person name="Santos F.R."/>
            <person name="Vidigal T.H.D.A."/>
            <person name="Brescovit A.D."/>
            <person name="Santos A.J."/>
        </authorList>
    </citation>
    <scope>NUCLEOTIDE SEQUENCE [LARGE SCALE GENOMIC DNA]</scope>
</reference>
<name>A0A0P1BCZ9_9BASI</name>
<protein>
    <submittedName>
        <fullName evidence="1">Uncharacterized protein</fullName>
    </submittedName>
</protein>